<reference evidence="1" key="1">
    <citation type="journal article" date="2020" name="Stud. Mycol.">
        <title>101 Dothideomycetes genomes: a test case for predicting lifestyles and emergence of pathogens.</title>
        <authorList>
            <person name="Haridas S."/>
            <person name="Albert R."/>
            <person name="Binder M."/>
            <person name="Bloem J."/>
            <person name="Labutti K."/>
            <person name="Salamov A."/>
            <person name="Andreopoulos B."/>
            <person name="Baker S."/>
            <person name="Barry K."/>
            <person name="Bills G."/>
            <person name="Bluhm B."/>
            <person name="Cannon C."/>
            <person name="Castanera R."/>
            <person name="Culley D."/>
            <person name="Daum C."/>
            <person name="Ezra D."/>
            <person name="Gonzalez J."/>
            <person name="Henrissat B."/>
            <person name="Kuo A."/>
            <person name="Liang C."/>
            <person name="Lipzen A."/>
            <person name="Lutzoni F."/>
            <person name="Magnuson J."/>
            <person name="Mondo S."/>
            <person name="Nolan M."/>
            <person name="Ohm R."/>
            <person name="Pangilinan J."/>
            <person name="Park H.-J."/>
            <person name="Ramirez L."/>
            <person name="Alfaro M."/>
            <person name="Sun H."/>
            <person name="Tritt A."/>
            <person name="Yoshinaga Y."/>
            <person name="Zwiers L.-H."/>
            <person name="Turgeon B."/>
            <person name="Goodwin S."/>
            <person name="Spatafora J."/>
            <person name="Crous P."/>
            <person name="Grigoriev I."/>
        </authorList>
    </citation>
    <scope>NUCLEOTIDE SEQUENCE</scope>
    <source>
        <strain evidence="1">CBS 183.55</strain>
    </source>
</reference>
<dbReference type="AlphaFoldDB" id="A0A6A5RAB4"/>
<proteinExistence type="predicted"/>
<accession>A0A6A5RAB4</accession>
<name>A0A6A5RAB4_9PLEO</name>
<evidence type="ECO:0000313" key="2">
    <source>
        <dbReference type="Proteomes" id="UP000800082"/>
    </source>
</evidence>
<dbReference type="Proteomes" id="UP000800082">
    <property type="component" value="Unassembled WGS sequence"/>
</dbReference>
<keyword evidence="2" id="KW-1185">Reference proteome</keyword>
<dbReference type="RefSeq" id="XP_033444503.1">
    <property type="nucleotide sequence ID" value="XM_033589051.1"/>
</dbReference>
<organism evidence="1 2">
    <name type="scientific">Didymella exigua CBS 183.55</name>
    <dbReference type="NCBI Taxonomy" id="1150837"/>
    <lineage>
        <taxon>Eukaryota</taxon>
        <taxon>Fungi</taxon>
        <taxon>Dikarya</taxon>
        <taxon>Ascomycota</taxon>
        <taxon>Pezizomycotina</taxon>
        <taxon>Dothideomycetes</taxon>
        <taxon>Pleosporomycetidae</taxon>
        <taxon>Pleosporales</taxon>
        <taxon>Pleosporineae</taxon>
        <taxon>Didymellaceae</taxon>
        <taxon>Didymella</taxon>
    </lineage>
</organism>
<evidence type="ECO:0000313" key="1">
    <source>
        <dbReference type="EMBL" id="KAF1924250.1"/>
    </source>
</evidence>
<dbReference type="EMBL" id="ML978995">
    <property type="protein sequence ID" value="KAF1924250.1"/>
    <property type="molecule type" value="Genomic_DNA"/>
</dbReference>
<sequence>MPDSVPGRLASWLKGLPDRYIPECLTRARYRRSLTCQVREGQISLNVTGLRAFATSQPFRSSKPTCGREAVLPSVSSTATAVLGPQTVQKTRDAELTLPDLTAPHHALSRPSLADLQTMRGWTNDGTAISQSHFTGQSPQAAAHCESISRPAQHDHRGFRVRQPGGLGAMCSLSI</sequence>
<dbReference type="GeneID" id="54346698"/>
<protein>
    <submittedName>
        <fullName evidence="1">Uncharacterized protein</fullName>
    </submittedName>
</protein>
<gene>
    <name evidence="1" type="ORF">M421DRAFT_294312</name>
</gene>